<feature type="compositionally biased region" description="Polar residues" evidence="1">
    <location>
        <begin position="87"/>
        <end position="96"/>
    </location>
</feature>
<comment type="caution">
    <text evidence="2">The sequence shown here is derived from an EMBL/GenBank/DDBJ whole genome shotgun (WGS) entry which is preliminary data.</text>
</comment>
<feature type="non-terminal residue" evidence="2">
    <location>
        <position position="1"/>
    </location>
</feature>
<evidence type="ECO:0000313" key="2">
    <source>
        <dbReference type="EMBL" id="TXC02460.1"/>
    </source>
</evidence>
<feature type="region of interest" description="Disordered" evidence="1">
    <location>
        <begin position="87"/>
        <end position="107"/>
    </location>
</feature>
<dbReference type="AlphaFoldDB" id="A0A5C6SVF0"/>
<reference evidence="2 3" key="1">
    <citation type="submission" date="2019-07" db="EMBL/GenBank/DDBJ databases">
        <title>The First High-Quality Draft Genome Sequence of the Causal Agent of the Current Panama Disease Epidemic.</title>
        <authorList>
            <person name="Warmington R.J."/>
            <person name="Kay W."/>
            <person name="Jeffries A."/>
            <person name="Bebber D."/>
            <person name="Moore K."/>
            <person name="Studholme D.J."/>
        </authorList>
    </citation>
    <scope>NUCLEOTIDE SEQUENCE [LARGE SCALE GENOMIC DNA]</scope>
    <source>
        <strain evidence="2 3">TR4</strain>
    </source>
</reference>
<gene>
    <name evidence="2" type="ORF">FocTR4_00014950</name>
</gene>
<proteinExistence type="predicted"/>
<dbReference type="EMBL" id="VMNF01000008">
    <property type="protein sequence ID" value="TXC02460.1"/>
    <property type="molecule type" value="Genomic_DNA"/>
</dbReference>
<protein>
    <submittedName>
        <fullName evidence="2">Uncharacterized protein</fullName>
    </submittedName>
</protein>
<name>A0A5C6SVF0_FUSOC</name>
<dbReference type="Proteomes" id="UP000321331">
    <property type="component" value="Unassembled WGS sequence"/>
</dbReference>
<evidence type="ECO:0000256" key="1">
    <source>
        <dbReference type="SAM" id="MobiDB-lite"/>
    </source>
</evidence>
<accession>A0A5C6SVF0</accession>
<sequence length="107" mass="12163">PPSLPTHHLLNLSWRGLSSDNLKVFAAALKNNKPHLQTLELDLADWPHMRKALGYRNDAESTRIASKRLHRQNGSWSRHTLSANHVSQLAYSSSKPRTYDYNPGTSY</sequence>
<organism evidence="2 3">
    <name type="scientific">Fusarium oxysporum f. sp. cubense</name>
    <dbReference type="NCBI Taxonomy" id="61366"/>
    <lineage>
        <taxon>Eukaryota</taxon>
        <taxon>Fungi</taxon>
        <taxon>Dikarya</taxon>
        <taxon>Ascomycota</taxon>
        <taxon>Pezizomycotina</taxon>
        <taxon>Sordariomycetes</taxon>
        <taxon>Hypocreomycetidae</taxon>
        <taxon>Hypocreales</taxon>
        <taxon>Nectriaceae</taxon>
        <taxon>Fusarium</taxon>
        <taxon>Fusarium oxysporum species complex</taxon>
    </lineage>
</organism>
<evidence type="ECO:0000313" key="3">
    <source>
        <dbReference type="Proteomes" id="UP000321331"/>
    </source>
</evidence>